<feature type="compositionally biased region" description="Basic and acidic residues" evidence="2">
    <location>
        <begin position="129"/>
        <end position="138"/>
    </location>
</feature>
<evidence type="ECO:0000256" key="2">
    <source>
        <dbReference type="SAM" id="MobiDB-lite"/>
    </source>
</evidence>
<evidence type="ECO:0000256" key="1">
    <source>
        <dbReference type="SAM" id="Coils"/>
    </source>
</evidence>
<feature type="compositionally biased region" description="Polar residues" evidence="2">
    <location>
        <begin position="991"/>
        <end position="1015"/>
    </location>
</feature>
<dbReference type="InParanoid" id="A0A1B7MXM0"/>
<feature type="compositionally biased region" description="Low complexity" evidence="2">
    <location>
        <begin position="879"/>
        <end position="924"/>
    </location>
</feature>
<feature type="region of interest" description="Disordered" evidence="2">
    <location>
        <begin position="245"/>
        <end position="343"/>
    </location>
</feature>
<gene>
    <name evidence="3" type="ORF">K503DRAFT_866950</name>
</gene>
<feature type="compositionally biased region" description="Low complexity" evidence="2">
    <location>
        <begin position="628"/>
        <end position="640"/>
    </location>
</feature>
<feature type="region of interest" description="Disordered" evidence="2">
    <location>
        <begin position="628"/>
        <end position="658"/>
    </location>
</feature>
<reference evidence="3 4" key="1">
    <citation type="submission" date="2016-06" db="EMBL/GenBank/DDBJ databases">
        <title>Comparative genomics of the ectomycorrhizal sister species Rhizopogon vinicolor and Rhizopogon vesiculosus (Basidiomycota: Boletales) reveals a divergence of the mating type B locus.</title>
        <authorList>
            <consortium name="DOE Joint Genome Institute"/>
            <person name="Mujic A.B."/>
            <person name="Kuo A."/>
            <person name="Tritt A."/>
            <person name="Lipzen A."/>
            <person name="Chen C."/>
            <person name="Johnson J."/>
            <person name="Sharma A."/>
            <person name="Barry K."/>
            <person name="Grigoriev I.V."/>
            <person name="Spatafora J.W."/>
        </authorList>
    </citation>
    <scope>NUCLEOTIDE SEQUENCE [LARGE SCALE GENOMIC DNA]</scope>
    <source>
        <strain evidence="3 4">AM-OR11-026</strain>
    </source>
</reference>
<feature type="region of interest" description="Disordered" evidence="2">
    <location>
        <begin position="195"/>
        <end position="223"/>
    </location>
</feature>
<keyword evidence="4" id="KW-1185">Reference proteome</keyword>
<name>A0A1B7MXM0_9AGAM</name>
<feature type="region of interest" description="Disordered" evidence="2">
    <location>
        <begin position="1"/>
        <end position="77"/>
    </location>
</feature>
<feature type="region of interest" description="Disordered" evidence="2">
    <location>
        <begin position="1407"/>
        <end position="1427"/>
    </location>
</feature>
<accession>A0A1B7MXM0</accession>
<feature type="compositionally biased region" description="Low complexity" evidence="2">
    <location>
        <begin position="408"/>
        <end position="421"/>
    </location>
</feature>
<feature type="compositionally biased region" description="Pro residues" evidence="2">
    <location>
        <begin position="945"/>
        <end position="961"/>
    </location>
</feature>
<protein>
    <submittedName>
        <fullName evidence="3">Uncharacterized protein</fullName>
    </submittedName>
</protein>
<feature type="region of interest" description="Disordered" evidence="2">
    <location>
        <begin position="364"/>
        <end position="441"/>
    </location>
</feature>
<feature type="compositionally biased region" description="Polar residues" evidence="2">
    <location>
        <begin position="641"/>
        <end position="652"/>
    </location>
</feature>
<feature type="compositionally biased region" description="Polar residues" evidence="2">
    <location>
        <begin position="865"/>
        <end position="878"/>
    </location>
</feature>
<evidence type="ECO:0000313" key="3">
    <source>
        <dbReference type="EMBL" id="OAX37344.1"/>
    </source>
</evidence>
<feature type="region of interest" description="Disordered" evidence="2">
    <location>
        <begin position="107"/>
        <end position="156"/>
    </location>
</feature>
<feature type="region of interest" description="Disordered" evidence="2">
    <location>
        <begin position="942"/>
        <end position="969"/>
    </location>
</feature>
<feature type="compositionally biased region" description="Polar residues" evidence="2">
    <location>
        <begin position="375"/>
        <end position="391"/>
    </location>
</feature>
<feature type="compositionally biased region" description="Polar residues" evidence="2">
    <location>
        <begin position="843"/>
        <end position="857"/>
    </location>
</feature>
<feature type="region of interest" description="Disordered" evidence="2">
    <location>
        <begin position="698"/>
        <end position="743"/>
    </location>
</feature>
<proteinExistence type="predicted"/>
<feature type="region of interest" description="Disordered" evidence="2">
    <location>
        <begin position="990"/>
        <end position="1041"/>
    </location>
</feature>
<feature type="compositionally biased region" description="Polar residues" evidence="2">
    <location>
        <begin position="425"/>
        <end position="441"/>
    </location>
</feature>
<feature type="compositionally biased region" description="Basic and acidic residues" evidence="2">
    <location>
        <begin position="59"/>
        <end position="70"/>
    </location>
</feature>
<feature type="compositionally biased region" description="Low complexity" evidence="2">
    <location>
        <begin position="716"/>
        <end position="730"/>
    </location>
</feature>
<dbReference type="Proteomes" id="UP000092154">
    <property type="component" value="Unassembled WGS sequence"/>
</dbReference>
<feature type="compositionally biased region" description="Low complexity" evidence="2">
    <location>
        <begin position="322"/>
        <end position="332"/>
    </location>
</feature>
<feature type="compositionally biased region" description="Low complexity" evidence="2">
    <location>
        <begin position="1407"/>
        <end position="1419"/>
    </location>
</feature>
<feature type="coiled-coil region" evidence="1">
    <location>
        <begin position="1185"/>
        <end position="1266"/>
    </location>
</feature>
<feature type="region of interest" description="Disordered" evidence="2">
    <location>
        <begin position="1281"/>
        <end position="1337"/>
    </location>
</feature>
<dbReference type="STRING" id="1314800.A0A1B7MXM0"/>
<organism evidence="3 4">
    <name type="scientific">Rhizopogon vinicolor AM-OR11-026</name>
    <dbReference type="NCBI Taxonomy" id="1314800"/>
    <lineage>
        <taxon>Eukaryota</taxon>
        <taxon>Fungi</taxon>
        <taxon>Dikarya</taxon>
        <taxon>Basidiomycota</taxon>
        <taxon>Agaricomycotina</taxon>
        <taxon>Agaricomycetes</taxon>
        <taxon>Agaricomycetidae</taxon>
        <taxon>Boletales</taxon>
        <taxon>Suillineae</taxon>
        <taxon>Rhizopogonaceae</taxon>
        <taxon>Rhizopogon</taxon>
    </lineage>
</organism>
<feature type="compositionally biased region" description="Pro residues" evidence="2">
    <location>
        <begin position="207"/>
        <end position="217"/>
    </location>
</feature>
<feature type="compositionally biased region" description="Polar residues" evidence="2">
    <location>
        <begin position="140"/>
        <end position="152"/>
    </location>
</feature>
<dbReference type="OrthoDB" id="3271284at2759"/>
<dbReference type="EMBL" id="KV448358">
    <property type="protein sequence ID" value="OAX37344.1"/>
    <property type="molecule type" value="Genomic_DNA"/>
</dbReference>
<evidence type="ECO:0000313" key="4">
    <source>
        <dbReference type="Proteomes" id="UP000092154"/>
    </source>
</evidence>
<feature type="compositionally biased region" description="Low complexity" evidence="2">
    <location>
        <begin position="1328"/>
        <end position="1337"/>
    </location>
</feature>
<keyword evidence="1" id="KW-0175">Coiled coil</keyword>
<feature type="compositionally biased region" description="Basic and acidic residues" evidence="2">
    <location>
        <begin position="702"/>
        <end position="715"/>
    </location>
</feature>
<feature type="region of interest" description="Disordered" evidence="2">
    <location>
        <begin position="830"/>
        <end position="924"/>
    </location>
</feature>
<sequence length="1475" mass="158527">MILSNFMRKNVKRKAKVPKPAVSSRPLRSPTSPAFSVSPEEVFDIHEKATESRMIQDSNSERDESVDRHSPYSSRTRLNTGSHLVLDYIPEPLEDWFPQELLSGSHGSRNSGRGLGVSSVPEPAITEVTRSDATREESNWAPTSHARNASMSHSRELPGRLAPFPLKKSIPAPILIPEIEGAPTNTLIDQPAVRVAAATPSRGSDPQAPPRTFPPSPISSEDMSAISGTTIARALIGNSFTLSSSDRASRYRSGMTRQDSATLPRGDHPLMNSPYLHDRRISGGESVNAHDSAHELPKPHVPPSTGARLPDQARASVVYDKSQASSDASSSSTEYLPSGTHYTSPDVVMHSRLSRRISRILEVPSPVPTTPMSPQSIRDTQPMKSGSSIAASSVFARMDETDSDVPNTASHTPATTPSPSHQKGADSSVSIQSSELFSSSPTDHGLDEYAFVAPESVQSVISPDSDAGVFVGHLQSKYSDISLRRRRARALGATPSSTSGTSFKTSGVLSERTGIFQRNKKQIRLPIGDRPRSILVPQTPITPALIASATVQHPSALSQFPLVPSSAVPVGHLELPLTALADVDILATTPLSGGIFATRQHTFGIPRRVTVAQEYDLLDYAITVTPESPGSSNFLSSSSSAGEQTFPETPNVFTPLLSPDFPVSQQGLRLLPGRPQAARSRTHPVPDDFDDKVALSQTKTLDVPHRGEDLTKDDGSPASRRSISATSISPMKSTPPPEHVPPRTVFDVTSVSASPIIAQKTDTIDQKTDTTIVSTASPVDHVDPLMSSSLYHLSTSSDKLQEEEALQALAPHSALSIPSIVTPNEFISTPSKSPSLVEIPRVSPTSVPLPESQNTSPHLPFAPCRSTSPMTILSNSPGSNLQSFSPNLQSSSSSTCQISPSLQSPNLSSQLFSPQPQSASSASNHLLQRPVSSTHVAGISFLPSVSPPPPSTPPRSPPPPSLVSSSPSFTPSFVAPPPYHTVMSDDIDTSLVASTSGSPSGVDSIDRQPSISATHSPHYMKSRARARPPLPIGPRKPSGPVQPLGSFVPGIRDRNGSVSSVGSGYGSNYSWRTLTAAASTPPPKFQTPPPKWRGMMMEAAQWTLTQHELQTIVSRAIQQSAEASSIRLLKSETLDVDIPEEVHRLEMQRTDVKSRYKTLVRKRWQLMGTLAGHLSGPDLSDPVPAARTVEELSEVSLTLDQLTDELHNIVEQLGQLKSLRDVHSASALAMALRKVNTTFLKQVAESQKLREQIEAMEAERDEAWKQAELAAQDFDDLTDQVQENRGGQGEGMSASQPLNRRSARVSAVRKSSIRQSKAGLRSVRSRRSSVSSSGTRTSLITSMSAASDDIPPVPPLPLHGPLGIVTSMSGWNSLAAPVTPNTTFSAARALAQAQRELYEMLGLTLQETPSETSSPRPRSVSGLFGSRRMSLNPRPMSDIIVARPHTRQNRAIHSVFYDDIRLSITPCINPYLPSP</sequence>